<protein>
    <recommendedName>
        <fullName evidence="7 10">Leishmanolysin-like peptidase</fullName>
        <ecNumber evidence="10">3.4.24.-</ecNumber>
    </recommendedName>
</protein>
<dbReference type="GO" id="GO:0005737">
    <property type="term" value="C:cytoplasm"/>
    <property type="evidence" value="ECO:0007669"/>
    <property type="project" value="TreeGrafter"/>
</dbReference>
<dbReference type="GO" id="GO:0007155">
    <property type="term" value="P:cell adhesion"/>
    <property type="evidence" value="ECO:0007669"/>
    <property type="project" value="InterPro"/>
</dbReference>
<evidence type="ECO:0000256" key="6">
    <source>
        <dbReference type="ARBA" id="ARBA00023049"/>
    </source>
</evidence>
<dbReference type="EC" id="3.4.24.-" evidence="10"/>
<keyword evidence="11" id="KW-1133">Transmembrane helix</keyword>
<reference evidence="12 13" key="1">
    <citation type="submission" date="2024-01" db="EMBL/GenBank/DDBJ databases">
        <title>The genome of the rayed Mediterranean limpet Patella caerulea (Linnaeus, 1758).</title>
        <authorList>
            <person name="Anh-Thu Weber A."/>
            <person name="Halstead-Nussloch G."/>
        </authorList>
    </citation>
    <scope>NUCLEOTIDE SEQUENCE [LARGE SCALE GENOMIC DNA]</scope>
    <source>
        <strain evidence="12">AATW-2023a</strain>
        <tissue evidence="12">Whole specimen</tissue>
    </source>
</reference>
<evidence type="ECO:0000256" key="10">
    <source>
        <dbReference type="RuleBase" id="RU366077"/>
    </source>
</evidence>
<proteinExistence type="inferred from homology"/>
<dbReference type="PANTHER" id="PTHR10942:SF0">
    <property type="entry name" value="LEISHMANOLYSIN-LIKE PEPTIDASE"/>
    <property type="match status" value="1"/>
</dbReference>
<keyword evidence="11" id="KW-0812">Transmembrane</keyword>
<keyword evidence="2 10" id="KW-0645">Protease</keyword>
<evidence type="ECO:0000256" key="1">
    <source>
        <dbReference type="ARBA" id="ARBA00005860"/>
    </source>
</evidence>
<feature type="binding site" evidence="9">
    <location>
        <position position="342"/>
    </location>
    <ligand>
        <name>Zn(2+)</name>
        <dbReference type="ChEBI" id="CHEBI:29105"/>
        <note>catalytic</note>
    </ligand>
</feature>
<evidence type="ECO:0000313" key="12">
    <source>
        <dbReference type="EMBL" id="KAK6182580.1"/>
    </source>
</evidence>
<dbReference type="FunFam" id="3.90.132.10:FF:000001">
    <property type="entry name" value="leishmanolysin-like peptidase isoform X2"/>
    <property type="match status" value="1"/>
</dbReference>
<evidence type="ECO:0000256" key="8">
    <source>
        <dbReference type="PIRSR" id="PIRSR601577-1"/>
    </source>
</evidence>
<dbReference type="PANTHER" id="PTHR10942">
    <property type="entry name" value="LEISHMANOLYSIN-LIKE PEPTIDASE"/>
    <property type="match status" value="1"/>
</dbReference>
<feature type="chain" id="PRO_5042672645" description="Leishmanolysin-like peptidase" evidence="10">
    <location>
        <begin position="25"/>
        <end position="659"/>
    </location>
</feature>
<feature type="transmembrane region" description="Helical" evidence="11">
    <location>
        <begin position="638"/>
        <end position="655"/>
    </location>
</feature>
<name>A0AAN8Q4E5_PATCE</name>
<keyword evidence="11" id="KW-0472">Membrane</keyword>
<evidence type="ECO:0000256" key="7">
    <source>
        <dbReference type="ARBA" id="ARBA00039717"/>
    </source>
</evidence>
<keyword evidence="4 10" id="KW-0378">Hydrolase</keyword>
<evidence type="ECO:0000256" key="5">
    <source>
        <dbReference type="ARBA" id="ARBA00022833"/>
    </source>
</evidence>
<evidence type="ECO:0000256" key="3">
    <source>
        <dbReference type="ARBA" id="ARBA00022723"/>
    </source>
</evidence>
<evidence type="ECO:0000256" key="2">
    <source>
        <dbReference type="ARBA" id="ARBA00022670"/>
    </source>
</evidence>
<feature type="binding site" evidence="9">
    <location>
        <position position="239"/>
    </location>
    <ligand>
        <name>Zn(2+)</name>
        <dbReference type="ChEBI" id="CHEBI:29105"/>
        <note>catalytic</note>
    </ligand>
</feature>
<gene>
    <name evidence="12" type="ORF">SNE40_010233</name>
</gene>
<dbReference type="Gene3D" id="3.90.132.10">
    <property type="entry name" value="Leishmanolysin , domain 2"/>
    <property type="match status" value="1"/>
</dbReference>
<comment type="cofactor">
    <cofactor evidence="9 10">
        <name>Zn(2+)</name>
        <dbReference type="ChEBI" id="CHEBI:29105"/>
    </cofactor>
    <text evidence="9 10">Binds 1 zinc ion per subunit.</text>
</comment>
<dbReference type="EMBL" id="JAZGQO010000007">
    <property type="protein sequence ID" value="KAK6182580.1"/>
    <property type="molecule type" value="Genomic_DNA"/>
</dbReference>
<evidence type="ECO:0000256" key="11">
    <source>
        <dbReference type="SAM" id="Phobius"/>
    </source>
</evidence>
<dbReference type="AlphaFoldDB" id="A0AAN8Q4E5"/>
<keyword evidence="3 9" id="KW-0479">Metal-binding</keyword>
<keyword evidence="6 9" id="KW-0482">Metalloprotease</keyword>
<dbReference type="Gene3D" id="2.10.55.10">
    <property type="entry name" value="Leishmanolysin domain 3"/>
    <property type="match status" value="1"/>
</dbReference>
<feature type="signal peptide" evidence="10">
    <location>
        <begin position="1"/>
        <end position="24"/>
    </location>
</feature>
<feature type="active site" evidence="8">
    <location>
        <position position="236"/>
    </location>
</feature>
<dbReference type="Pfam" id="PF01457">
    <property type="entry name" value="Peptidase_M8"/>
    <property type="match status" value="1"/>
</dbReference>
<feature type="binding site" evidence="9">
    <location>
        <position position="235"/>
    </location>
    <ligand>
        <name>Zn(2+)</name>
        <dbReference type="ChEBI" id="CHEBI:29105"/>
        <note>catalytic</note>
    </ligand>
</feature>
<dbReference type="SUPFAM" id="SSF55486">
    <property type="entry name" value="Metalloproteases ('zincins'), catalytic domain"/>
    <property type="match status" value="1"/>
</dbReference>
<accession>A0AAN8Q4E5</accession>
<sequence>MGTQYQFLFLMILILNHENQYIFALTEHPCSHHSTANHEVFYDVDIEPAHIVKKRSIDQPLHIHLHYDDSIDLLPADHITIIKETVVQAVSFWSNTLKVRATGAPIKLKRKCSSRNVRYKDQMSYCVDGCSYQTVCGEIQIPDEHLEGCYWWNDRDGSRYNKDADGNNGVANTDFILYVAAIKSDRCKESTVAYAGHCQQEKALDRPVAGYFSICPHSISTHQQDRLQLLSTMKHEILHALGFTASLFAFYRDEQGNPLTPRRSLSNKPDFDQQLKMYRWSDKVVKTIERSDWKLPMGIITKRVHMVVTPRVKAEVRKHFNCPTLEGAELEDQGIDGTAITHWEKRVFENEAMTGTYTQSSVISRITLAVMEDTGWFKANYSQAGNYEWGKDLGCDFVKKSCFQWIEEKQKRNEDIYPYCKEVKKGELWTDCTNNRHSVALCNLVEYKKPLPLKYQYFYQIKDVANSDVGRYGGSVSLADYCPYLQEFSWTNKDKILRGSSCLVPSNGIDPDSNYFGEEYGNESRCFNHGGRWYLHHCGGVNSPQHSGSGCYQYFCSEEMGLNILVDGIPYRCYKAGQKITASFVTKSYLHQGTVVCPACSDVCDESKMKCPAEFDPPFVDHAILTVPCSSNLYNYNIYYLLVCLIIALSTSFYYRSFH</sequence>
<dbReference type="GO" id="GO:0016020">
    <property type="term" value="C:membrane"/>
    <property type="evidence" value="ECO:0007669"/>
    <property type="project" value="InterPro"/>
</dbReference>
<dbReference type="Proteomes" id="UP001347796">
    <property type="component" value="Unassembled WGS sequence"/>
</dbReference>
<keyword evidence="5 9" id="KW-0862">Zinc</keyword>
<dbReference type="InterPro" id="IPR001577">
    <property type="entry name" value="Peptidase_M8"/>
</dbReference>
<dbReference type="GO" id="GO:0046872">
    <property type="term" value="F:metal ion binding"/>
    <property type="evidence" value="ECO:0007669"/>
    <property type="project" value="UniProtKB-KW"/>
</dbReference>
<comment type="similarity">
    <text evidence="1 10">Belongs to the peptidase M8 family.</text>
</comment>
<dbReference type="GO" id="GO:0006508">
    <property type="term" value="P:proteolysis"/>
    <property type="evidence" value="ECO:0007669"/>
    <property type="project" value="UniProtKB-KW"/>
</dbReference>
<keyword evidence="10" id="KW-0732">Signal</keyword>
<organism evidence="12 13">
    <name type="scientific">Patella caerulea</name>
    <name type="common">Rayed Mediterranean limpet</name>
    <dbReference type="NCBI Taxonomy" id="87958"/>
    <lineage>
        <taxon>Eukaryota</taxon>
        <taxon>Metazoa</taxon>
        <taxon>Spiralia</taxon>
        <taxon>Lophotrochozoa</taxon>
        <taxon>Mollusca</taxon>
        <taxon>Gastropoda</taxon>
        <taxon>Patellogastropoda</taxon>
        <taxon>Patelloidea</taxon>
        <taxon>Patellidae</taxon>
        <taxon>Patella</taxon>
    </lineage>
</organism>
<keyword evidence="13" id="KW-1185">Reference proteome</keyword>
<evidence type="ECO:0000256" key="4">
    <source>
        <dbReference type="ARBA" id="ARBA00022801"/>
    </source>
</evidence>
<dbReference type="GO" id="GO:0004222">
    <property type="term" value="F:metalloendopeptidase activity"/>
    <property type="evidence" value="ECO:0007669"/>
    <property type="project" value="UniProtKB-UniRule"/>
</dbReference>
<comment type="caution">
    <text evidence="12">The sequence shown here is derived from an EMBL/GenBank/DDBJ whole genome shotgun (WGS) entry which is preliminary data.</text>
</comment>
<dbReference type="Gene3D" id="2.30.34.10">
    <property type="entry name" value="Leishmanolysin domain 4"/>
    <property type="match status" value="1"/>
</dbReference>
<evidence type="ECO:0000313" key="13">
    <source>
        <dbReference type="Proteomes" id="UP001347796"/>
    </source>
</evidence>
<evidence type="ECO:0000256" key="9">
    <source>
        <dbReference type="PIRSR" id="PIRSR601577-2"/>
    </source>
</evidence>
<dbReference type="Gene3D" id="3.10.170.20">
    <property type="match status" value="1"/>
</dbReference>